<gene>
    <name evidence="1" type="ORF">CDL15_Pgr010988</name>
</gene>
<comment type="caution">
    <text evidence="1">The sequence shown here is derived from an EMBL/GenBank/DDBJ whole genome shotgun (WGS) entry which is preliminary data.</text>
</comment>
<organism evidence="1 2">
    <name type="scientific">Punica granatum</name>
    <name type="common">Pomegranate</name>
    <dbReference type="NCBI Taxonomy" id="22663"/>
    <lineage>
        <taxon>Eukaryota</taxon>
        <taxon>Viridiplantae</taxon>
        <taxon>Streptophyta</taxon>
        <taxon>Embryophyta</taxon>
        <taxon>Tracheophyta</taxon>
        <taxon>Spermatophyta</taxon>
        <taxon>Magnoliopsida</taxon>
        <taxon>eudicotyledons</taxon>
        <taxon>Gunneridae</taxon>
        <taxon>Pentapetalae</taxon>
        <taxon>rosids</taxon>
        <taxon>malvids</taxon>
        <taxon>Myrtales</taxon>
        <taxon>Lythraceae</taxon>
        <taxon>Punica</taxon>
    </lineage>
</organism>
<dbReference type="Gene3D" id="3.30.60.190">
    <property type="match status" value="1"/>
</dbReference>
<accession>A0A218XMM7</accession>
<dbReference type="AlphaFoldDB" id="A0A218XMM7"/>
<dbReference type="EMBL" id="MTKT01001090">
    <property type="protein sequence ID" value="OWM86164.1"/>
    <property type="molecule type" value="Genomic_DNA"/>
</dbReference>
<evidence type="ECO:0000313" key="1">
    <source>
        <dbReference type="EMBL" id="OWM86164.1"/>
    </source>
</evidence>
<sequence>MAECSRIFGEAETGGKAKVVARLEIRRPSVESTAPASGPGGDAVPGVDLYRRLDVDKYSDDMLIQLVLVAWLWSCQQVLEVLDLIYRQSFSESSISEGFSYGFFRCQKPLSQYSCPRFNSLYCSLQCYKVHTDLELKISSSCTATNPSASFPTSLSKPLPNFQPSSSSYRQVREPTSTANAVTAGPSFMWKLITLPISVISGSLGHSPKDLGCQQHCLVLPRNDWDRNPVRVVCTATPPY</sequence>
<name>A0A218XMM7_PUNGR</name>
<dbReference type="Proteomes" id="UP000197138">
    <property type="component" value="Unassembled WGS sequence"/>
</dbReference>
<protein>
    <submittedName>
        <fullName evidence="1">Uncharacterized protein</fullName>
    </submittedName>
</protein>
<reference evidence="2" key="1">
    <citation type="journal article" date="2017" name="Plant J.">
        <title>The pomegranate (Punica granatum L.) genome and the genomics of punicalagin biosynthesis.</title>
        <authorList>
            <person name="Qin G."/>
            <person name="Xu C."/>
            <person name="Ming R."/>
            <person name="Tang H."/>
            <person name="Guyot R."/>
            <person name="Kramer E.M."/>
            <person name="Hu Y."/>
            <person name="Yi X."/>
            <person name="Qi Y."/>
            <person name="Xu X."/>
            <person name="Gao Z."/>
            <person name="Pan H."/>
            <person name="Jian J."/>
            <person name="Tian Y."/>
            <person name="Yue Z."/>
            <person name="Xu Y."/>
        </authorList>
    </citation>
    <scope>NUCLEOTIDE SEQUENCE [LARGE SCALE GENOMIC DNA]</scope>
    <source>
        <strain evidence="2">cv. Dabenzi</strain>
    </source>
</reference>
<dbReference type="SUPFAM" id="SSF144232">
    <property type="entry name" value="HIT/MYND zinc finger-like"/>
    <property type="match status" value="1"/>
</dbReference>
<proteinExistence type="predicted"/>
<dbReference type="CDD" id="cd23024">
    <property type="entry name" value="zf-HIT_ZNHIT2-3"/>
    <property type="match status" value="1"/>
</dbReference>
<evidence type="ECO:0000313" key="2">
    <source>
        <dbReference type="Proteomes" id="UP000197138"/>
    </source>
</evidence>